<evidence type="ECO:0000256" key="2">
    <source>
        <dbReference type="SAM" id="Phobius"/>
    </source>
</evidence>
<feature type="region of interest" description="Disordered" evidence="1">
    <location>
        <begin position="1203"/>
        <end position="1243"/>
    </location>
</feature>
<dbReference type="Pfam" id="PF00041">
    <property type="entry name" value="fn3"/>
    <property type="match status" value="1"/>
</dbReference>
<feature type="domain" description="Fibronectin type-III" evidence="3">
    <location>
        <begin position="588"/>
        <end position="681"/>
    </location>
</feature>
<dbReference type="Gene3D" id="2.60.40.1120">
    <property type="entry name" value="Carboxypeptidase-like, regulatory domain"/>
    <property type="match status" value="2"/>
</dbReference>
<dbReference type="SUPFAM" id="SSF49478">
    <property type="entry name" value="Cna protein B-type domain"/>
    <property type="match status" value="1"/>
</dbReference>
<name>A0A1F6LPE2_9BACT</name>
<evidence type="ECO:0000313" key="4">
    <source>
        <dbReference type="EMBL" id="OGH61163.1"/>
    </source>
</evidence>
<dbReference type="Gene3D" id="2.60.40.10">
    <property type="entry name" value="Immunoglobulins"/>
    <property type="match status" value="4"/>
</dbReference>
<sequence>MSLRQWFGRKFLLIKRKFKDSAAPHTRTDVFSISQTPELAADSVREQLIIVLIACAIAIMAVPLMYLIPKLYDQAFATTWVVNDYIAATDDIGRAGNMTMVTTTGLPAVTYYDLTNKTAKYAQRESDGTWTVESIETFGATYGFGTVANIKFGMNIDPTDGKPSVAYCKYGSPATASQLRYAHRVGGGAGDCGTSNNWTCLSVGSTNDSCTMRMLALEFHATSSRPTIATAVPAGGNGTVDFYEYNGSTWINTQAVGSTYGIVYDMEDVVLGYTTSTNQPLVIYSADDASKVQMYYSQRQSNWTWTTPIEIDRWAYDGQTRLRNKSMVRDSSGYFYYTYSPYNGGLKYGTLKGSNIVTSTIDSTVSTTWTGIALDSSNNAKVAYYDNTNDDLRYSSYNGSSWSTETASSTGIVGAYASLALSSDSPLIYYQDVTNGNASFISATAFNTAPSAPTTPYSSSTTAQTGATNPTNLATGTPAFSALFQDPDTGNTANKAQIQVTTSSDGFATVTHWDTGSSGNTITSVAIGSRSQDLVFNNFGTAATYAIGIADDGTESTNTSYNWRIRFWDTGGLAGTWSATATFSILDLPLVPSGMTVPLGTTTATPAWTDNSSIEDRVQVVISTDNVLYSHHASTTAASQTSTSTTDLTPNTLYYFKARSWNEAGYSTSYTTATSGYTLANVPTALIASSTAYDRVNTAWGANSNPSATEYYAINVTAGTNSGWLSTRENLFTGLEGAKSYSFQVRARNGGSVPTEYTSVVSTTTLPNTPNSLSLLADGTSVTASWSANGNSSSANYNVENTTTGATSGDTASLSYTFTGLTAGATYSFRVKALNSDSISSSYSDPTTVTMPTAAGGASSQGKIQQQQQASEAAKDTISGSIIIGEGAATGFTSSTQATLSMRYSDNVVYMMVANDPGFDQATWIPAQTIKSWTLVGGTGSRTVYVKFKSAKGTVSDVFADSVILDQTPPTAPTMTVPADGSTLENKNQTYAGYAEVGTAAQIEILLRSDMSVVEKYSAQTDSSGAWSYTSEVPLDPDSYIVRVTAIDRAGNVSASVERAFSLTDSTPPIKPTVEFPVALSMVETSTGKFATKGTGEPRSKIIIVRDNILTYETVVSDRGNWEFNFEVPFGDGRHSLKYFAIDQSKNQSTDVEVLFAVEIKEAAPETVQEEDEQTDDTISQEREPETKKTLSVLLPFKYQNSGGSSGGAFQTSPTTPTQPVTGAPSSGGDGSSGGTAQNLGAPVIENGGSVPSDILSESETRDGVAGAALVAIDTAKKALKQVGQTTVRAARAARAVADKPEVQAANTIAVVPTTAAVAAASVGSAVQGSQVLIYFKFLFTQPLTLLMRRRKKGWGVVYNAITKMPLDLAVVRLIDAKQGRVVQSRVTDRLGRYQFFAQPGEYTVEMTKPEFIFPTVYMKGKTEDGKYADLYTGGALPLTEPSAIQNNMPADPVGSVLPLASVLKDAAKKHIAAIASLGGVILTTVSFVVTPTPLVGAFLVGHIGSLFLFRRLAQHGKPHSWGVIYDAKSHAPIEKAVVRIFDMQYNKLLETQVTDSKGRYAFLVGKNTYYVMVEHAGHEKLTSQPIQVTDETESGVVATDLLLVVEQQTVETTASAQQQPAVSSETKAASVADPQYVAKQLVPSVEKPVGVAATLLTPVAAATANQSSAPTAVALAIPAPQEMVSFKKVDGLTAGVMQFAKTEQHPLEQSSKLLSPVTFGARNLIITGLPREVDELHEIVTDGNLLVGAKK</sequence>
<dbReference type="CDD" id="cd00063">
    <property type="entry name" value="FN3"/>
    <property type="match status" value="1"/>
</dbReference>
<feature type="region of interest" description="Disordered" evidence="1">
    <location>
        <begin position="450"/>
        <end position="471"/>
    </location>
</feature>
<dbReference type="Proteomes" id="UP000176329">
    <property type="component" value="Unassembled WGS sequence"/>
</dbReference>
<comment type="caution">
    <text evidence="4">The sequence shown here is derived from an EMBL/GenBank/DDBJ whole genome shotgun (WGS) entry which is preliminary data.</text>
</comment>
<dbReference type="SUPFAM" id="SSF49265">
    <property type="entry name" value="Fibronectin type III"/>
    <property type="match status" value="2"/>
</dbReference>
<feature type="region of interest" description="Disordered" evidence="1">
    <location>
        <begin position="1165"/>
        <end position="1188"/>
    </location>
</feature>
<proteinExistence type="predicted"/>
<dbReference type="EMBL" id="MFPV01000045">
    <property type="protein sequence ID" value="OGH61163.1"/>
    <property type="molecule type" value="Genomic_DNA"/>
</dbReference>
<feature type="compositionally biased region" description="Low complexity" evidence="1">
    <location>
        <begin position="1211"/>
        <end position="1222"/>
    </location>
</feature>
<evidence type="ECO:0000259" key="3">
    <source>
        <dbReference type="PROSITE" id="PS50853"/>
    </source>
</evidence>
<dbReference type="InterPro" id="IPR008969">
    <property type="entry name" value="CarboxyPept-like_regulatory"/>
</dbReference>
<evidence type="ECO:0000313" key="5">
    <source>
        <dbReference type="Proteomes" id="UP000176329"/>
    </source>
</evidence>
<dbReference type="SUPFAM" id="SSF49464">
    <property type="entry name" value="Carboxypeptidase regulatory domain-like"/>
    <property type="match status" value="1"/>
</dbReference>
<keyword evidence="2" id="KW-0472">Membrane</keyword>
<dbReference type="InterPro" id="IPR036116">
    <property type="entry name" value="FN3_sf"/>
</dbReference>
<dbReference type="InterPro" id="IPR003961">
    <property type="entry name" value="FN3_dom"/>
</dbReference>
<evidence type="ECO:0000256" key="1">
    <source>
        <dbReference type="SAM" id="MobiDB-lite"/>
    </source>
</evidence>
<gene>
    <name evidence="4" type="ORF">A2848_02500</name>
</gene>
<dbReference type="InterPro" id="IPR013783">
    <property type="entry name" value="Ig-like_fold"/>
</dbReference>
<protein>
    <recommendedName>
        <fullName evidence="3">Fibronectin type-III domain-containing protein</fullName>
    </recommendedName>
</protein>
<dbReference type="PROSITE" id="PS50853">
    <property type="entry name" value="FN3"/>
    <property type="match status" value="2"/>
</dbReference>
<feature type="transmembrane region" description="Helical" evidence="2">
    <location>
        <begin position="48"/>
        <end position="68"/>
    </location>
</feature>
<keyword evidence="2" id="KW-0812">Transmembrane</keyword>
<organism evidence="4 5">
    <name type="scientific">Candidatus Magasanikbacteria bacterium RIFCSPHIGHO2_01_FULL_50_8</name>
    <dbReference type="NCBI Taxonomy" id="1798674"/>
    <lineage>
        <taxon>Bacteria</taxon>
        <taxon>Candidatus Magasanikiibacteriota</taxon>
    </lineage>
</organism>
<feature type="compositionally biased region" description="Low complexity" evidence="1">
    <location>
        <begin position="450"/>
        <end position="465"/>
    </location>
</feature>
<accession>A0A1F6LPE2</accession>
<reference evidence="4 5" key="1">
    <citation type="journal article" date="2016" name="Nat. Commun.">
        <title>Thousands of microbial genomes shed light on interconnected biogeochemical processes in an aquifer system.</title>
        <authorList>
            <person name="Anantharaman K."/>
            <person name="Brown C.T."/>
            <person name="Hug L.A."/>
            <person name="Sharon I."/>
            <person name="Castelle C.J."/>
            <person name="Probst A.J."/>
            <person name="Thomas B.C."/>
            <person name="Singh A."/>
            <person name="Wilkins M.J."/>
            <person name="Karaoz U."/>
            <person name="Brodie E.L."/>
            <person name="Williams K.H."/>
            <person name="Hubbard S.S."/>
            <person name="Banfield J.F."/>
        </authorList>
    </citation>
    <scope>NUCLEOTIDE SEQUENCE [LARGE SCALE GENOMIC DNA]</scope>
</reference>
<keyword evidence="2" id="KW-1133">Transmembrane helix</keyword>
<feature type="compositionally biased region" description="Low complexity" evidence="1">
    <location>
        <begin position="854"/>
        <end position="871"/>
    </location>
</feature>
<feature type="region of interest" description="Disordered" evidence="1">
    <location>
        <begin position="851"/>
        <end position="871"/>
    </location>
</feature>
<dbReference type="SMART" id="SM00060">
    <property type="entry name" value="FN3"/>
    <property type="match status" value="3"/>
</dbReference>
<feature type="domain" description="Fibronectin type-III" evidence="3">
    <location>
        <begin position="767"/>
        <end position="856"/>
    </location>
</feature>